<name>A0AAP6JFH2_9GAMM</name>
<dbReference type="PANTHER" id="PTHR13847:SF289">
    <property type="entry name" value="GLYCINE OXIDASE"/>
    <property type="match status" value="1"/>
</dbReference>
<evidence type="ECO:0000259" key="3">
    <source>
        <dbReference type="Pfam" id="PF01266"/>
    </source>
</evidence>
<evidence type="ECO:0000313" key="4">
    <source>
        <dbReference type="EMBL" id="MEA5445652.1"/>
    </source>
</evidence>
<evidence type="ECO:0000256" key="1">
    <source>
        <dbReference type="ARBA" id="ARBA00023002"/>
    </source>
</evidence>
<keyword evidence="5" id="KW-1185">Reference proteome</keyword>
<dbReference type="EC" id="1.-.-.-" evidence="4"/>
<dbReference type="GO" id="GO:0005737">
    <property type="term" value="C:cytoplasm"/>
    <property type="evidence" value="ECO:0007669"/>
    <property type="project" value="TreeGrafter"/>
</dbReference>
<feature type="region of interest" description="Disordered" evidence="2">
    <location>
        <begin position="343"/>
        <end position="368"/>
    </location>
</feature>
<dbReference type="GO" id="GO:0016491">
    <property type="term" value="F:oxidoreductase activity"/>
    <property type="evidence" value="ECO:0007669"/>
    <property type="project" value="UniProtKB-KW"/>
</dbReference>
<evidence type="ECO:0000256" key="2">
    <source>
        <dbReference type="SAM" id="MobiDB-lite"/>
    </source>
</evidence>
<accession>A0AAP6JFH2</accession>
<comment type="caution">
    <text evidence="4">The sequence shown here is derived from an EMBL/GenBank/DDBJ whole genome shotgun (WGS) entry which is preliminary data.</text>
</comment>
<dbReference type="SUPFAM" id="SSF51971">
    <property type="entry name" value="Nucleotide-binding domain"/>
    <property type="match status" value="1"/>
</dbReference>
<dbReference type="InterPro" id="IPR006076">
    <property type="entry name" value="FAD-dep_OxRdtase"/>
</dbReference>
<evidence type="ECO:0000313" key="5">
    <source>
        <dbReference type="Proteomes" id="UP001302316"/>
    </source>
</evidence>
<dbReference type="Proteomes" id="UP001302316">
    <property type="component" value="Unassembled WGS sequence"/>
</dbReference>
<protein>
    <submittedName>
        <fullName evidence="4">FAD-dependent oxidoreductase</fullName>
        <ecNumber evidence="4">1.-.-.-</ecNumber>
    </submittedName>
</protein>
<dbReference type="Gene3D" id="3.30.9.10">
    <property type="entry name" value="D-Amino Acid Oxidase, subunit A, domain 2"/>
    <property type="match status" value="1"/>
</dbReference>
<dbReference type="PANTHER" id="PTHR13847">
    <property type="entry name" value="SARCOSINE DEHYDROGENASE-RELATED"/>
    <property type="match status" value="1"/>
</dbReference>
<feature type="domain" description="FAD dependent oxidoreductase" evidence="3">
    <location>
        <begin position="9"/>
        <end position="340"/>
    </location>
</feature>
<dbReference type="InterPro" id="IPR036188">
    <property type="entry name" value="FAD/NAD-bd_sf"/>
</dbReference>
<sequence length="368" mass="41116">MNTQPEFVDALIVGQGLAGSLLAWELVRRHRRVLIIDPPVGDADRGASRVAGGIVSPLSGRRFTRLAELESLIGSATDIYGEIEEAFRFIVFQECAIWRLLNDDLEVAQLAKRQADPAYAPYLGERHAPGTIGHGLADPRGSVCVRGARVDLPRLLDRLRQFFQDTARLQEEALDYADLQLRGDGLVQWKHVRTRQVIFCEGFRVRQNPWFHWAPVRPSKGEILTVGIRRSLPEGVLNAGKWLIPLGEGRYRLGATYRRDDNDPNPTEAGRRELLDAFRNLFLDPPEVEILSHEAGVRPGKTDHHPVIGRHPAHPQLALFNGLGSRGALLAPHYARLLADNLEKGSPIPRPADAQYWHERQRTATGGD</sequence>
<organism evidence="4 5">
    <name type="scientific">Natronospira elongata</name>
    <dbReference type="NCBI Taxonomy" id="3110268"/>
    <lineage>
        <taxon>Bacteria</taxon>
        <taxon>Pseudomonadati</taxon>
        <taxon>Pseudomonadota</taxon>
        <taxon>Gammaproteobacteria</taxon>
        <taxon>Natronospirales</taxon>
        <taxon>Natronospiraceae</taxon>
        <taxon>Natronospira</taxon>
    </lineage>
</organism>
<reference evidence="4 5" key="1">
    <citation type="submission" date="2023-12" db="EMBL/GenBank/DDBJ databases">
        <title>Whole-genome sequencing of halo(alkali)philic microorganisms from hypersaline lakes.</title>
        <authorList>
            <person name="Sorokin D.Y."/>
            <person name="Merkel A.Y."/>
            <person name="Messina E."/>
            <person name="Yakimov M."/>
        </authorList>
    </citation>
    <scope>NUCLEOTIDE SEQUENCE [LARGE SCALE GENOMIC DNA]</scope>
    <source>
        <strain evidence="4 5">AB-CW1</strain>
    </source>
</reference>
<dbReference type="Gene3D" id="3.50.50.60">
    <property type="entry name" value="FAD/NAD(P)-binding domain"/>
    <property type="match status" value="1"/>
</dbReference>
<dbReference type="Pfam" id="PF01266">
    <property type="entry name" value="DAO"/>
    <property type="match status" value="1"/>
</dbReference>
<keyword evidence="1 4" id="KW-0560">Oxidoreductase</keyword>
<dbReference type="AlphaFoldDB" id="A0AAP6JFH2"/>
<proteinExistence type="predicted"/>
<dbReference type="RefSeq" id="WP_346051310.1">
    <property type="nucleotide sequence ID" value="NZ_JAYGII010000013.1"/>
</dbReference>
<dbReference type="EMBL" id="JAYGII010000013">
    <property type="protein sequence ID" value="MEA5445652.1"/>
    <property type="molecule type" value="Genomic_DNA"/>
</dbReference>
<dbReference type="SUPFAM" id="SSF54373">
    <property type="entry name" value="FAD-linked reductases, C-terminal domain"/>
    <property type="match status" value="1"/>
</dbReference>
<gene>
    <name evidence="4" type="ORF">VCB98_07465</name>
</gene>